<comment type="caution">
    <text evidence="1">The sequence shown here is derived from an EMBL/GenBank/DDBJ whole genome shotgun (WGS) entry which is preliminary data.</text>
</comment>
<dbReference type="EMBL" id="LAZR01049514">
    <property type="protein sequence ID" value="KKK89473.1"/>
    <property type="molecule type" value="Genomic_DNA"/>
</dbReference>
<evidence type="ECO:0008006" key="2">
    <source>
        <dbReference type="Google" id="ProtNLM"/>
    </source>
</evidence>
<dbReference type="PANTHER" id="PTHR43394:SF1">
    <property type="entry name" value="ATP-BINDING CASSETTE SUB-FAMILY B MEMBER 10, MITOCHONDRIAL"/>
    <property type="match status" value="1"/>
</dbReference>
<dbReference type="PANTHER" id="PTHR43394">
    <property type="entry name" value="ATP-DEPENDENT PERMEASE MDL1, MITOCHONDRIAL"/>
    <property type="match status" value="1"/>
</dbReference>
<dbReference type="Gene3D" id="3.40.50.300">
    <property type="entry name" value="P-loop containing nucleotide triphosphate hydrolases"/>
    <property type="match status" value="1"/>
</dbReference>
<accession>A0A0F8Z6U8</accession>
<organism evidence="1">
    <name type="scientific">marine sediment metagenome</name>
    <dbReference type="NCBI Taxonomy" id="412755"/>
    <lineage>
        <taxon>unclassified sequences</taxon>
        <taxon>metagenomes</taxon>
        <taxon>ecological metagenomes</taxon>
    </lineage>
</organism>
<gene>
    <name evidence="1" type="ORF">LCGC14_2732730</name>
</gene>
<dbReference type="SUPFAM" id="SSF52540">
    <property type="entry name" value="P-loop containing nucleoside triphosphate hydrolases"/>
    <property type="match status" value="1"/>
</dbReference>
<dbReference type="InterPro" id="IPR027417">
    <property type="entry name" value="P-loop_NTPase"/>
</dbReference>
<name>A0A0F8Z6U8_9ZZZZ</name>
<evidence type="ECO:0000313" key="1">
    <source>
        <dbReference type="EMBL" id="KKK89473.1"/>
    </source>
</evidence>
<reference evidence="1" key="1">
    <citation type="journal article" date="2015" name="Nature">
        <title>Complex archaea that bridge the gap between prokaryotes and eukaryotes.</title>
        <authorList>
            <person name="Spang A."/>
            <person name="Saw J.H."/>
            <person name="Jorgensen S.L."/>
            <person name="Zaremba-Niedzwiedzka K."/>
            <person name="Martijn J."/>
            <person name="Lind A.E."/>
            <person name="van Eijk R."/>
            <person name="Schleper C."/>
            <person name="Guy L."/>
            <person name="Ettema T.J."/>
        </authorList>
    </citation>
    <scope>NUCLEOTIDE SEQUENCE</scope>
</reference>
<dbReference type="InterPro" id="IPR039421">
    <property type="entry name" value="Type_1_exporter"/>
</dbReference>
<sequence>SSVDTETEYLIQQTLAELMKGRTTFVIAQRLRTVKMADEILVLQDGEIVERGTHNQLLRKAGLYRQIYDLELRDQEEALPSRAGEPASATAAGGS</sequence>
<feature type="non-terminal residue" evidence="1">
    <location>
        <position position="1"/>
    </location>
</feature>
<protein>
    <recommendedName>
        <fullName evidence="2">ABC transporter ATP-binding protein</fullName>
    </recommendedName>
</protein>
<dbReference type="GO" id="GO:0015421">
    <property type="term" value="F:ABC-type oligopeptide transporter activity"/>
    <property type="evidence" value="ECO:0007669"/>
    <property type="project" value="TreeGrafter"/>
</dbReference>
<proteinExistence type="predicted"/>
<dbReference type="AlphaFoldDB" id="A0A0F8Z6U8"/>